<keyword evidence="4" id="KW-1185">Reference proteome</keyword>
<gene>
    <name evidence="3" type="ORF">M513_13055</name>
</gene>
<reference evidence="3 4" key="1">
    <citation type="journal article" date="2014" name="Nat. Genet.">
        <title>Genome and transcriptome of the porcine whipworm Trichuris suis.</title>
        <authorList>
            <person name="Jex A.R."/>
            <person name="Nejsum P."/>
            <person name="Schwarz E.M."/>
            <person name="Hu L."/>
            <person name="Young N.D."/>
            <person name="Hall R.S."/>
            <person name="Korhonen P.K."/>
            <person name="Liao S."/>
            <person name="Thamsborg S."/>
            <person name="Xia J."/>
            <person name="Xu P."/>
            <person name="Wang S."/>
            <person name="Scheerlinck J.P."/>
            <person name="Hofmann A."/>
            <person name="Sternberg P.W."/>
            <person name="Wang J."/>
            <person name="Gasser R.B."/>
        </authorList>
    </citation>
    <scope>NUCLEOTIDE SEQUENCE [LARGE SCALE GENOMIC DNA]</scope>
    <source>
        <strain evidence="3">DCEP-RM93M</strain>
    </source>
</reference>
<feature type="chain" id="PRO_5001794742" evidence="2">
    <location>
        <begin position="23"/>
        <end position="137"/>
    </location>
</feature>
<dbReference type="AlphaFoldDB" id="A0A085LM73"/>
<dbReference type="EMBL" id="KL363396">
    <property type="protein sequence ID" value="KFD46069.1"/>
    <property type="molecule type" value="Genomic_DNA"/>
</dbReference>
<evidence type="ECO:0000313" key="4">
    <source>
        <dbReference type="Proteomes" id="UP000030764"/>
    </source>
</evidence>
<protein>
    <submittedName>
        <fullName evidence="3">Uncharacterized protein</fullName>
    </submittedName>
</protein>
<keyword evidence="2" id="KW-0732">Signal</keyword>
<name>A0A085LM73_9BILA</name>
<evidence type="ECO:0000256" key="1">
    <source>
        <dbReference type="SAM" id="MobiDB-lite"/>
    </source>
</evidence>
<dbReference type="Proteomes" id="UP000030764">
    <property type="component" value="Unassembled WGS sequence"/>
</dbReference>
<accession>A0A085LM73</accession>
<evidence type="ECO:0000256" key="2">
    <source>
        <dbReference type="SAM" id="SignalP"/>
    </source>
</evidence>
<evidence type="ECO:0000313" key="3">
    <source>
        <dbReference type="EMBL" id="KFD46069.1"/>
    </source>
</evidence>
<feature type="region of interest" description="Disordered" evidence="1">
    <location>
        <begin position="29"/>
        <end position="137"/>
    </location>
</feature>
<sequence length="137" mass="14778">MAKLHFAFTAFLLVLPLYLCNAHLTHRSHESALRQPPKPHRPSPPFSHGMSGAHGRPGSHGHALSPPPPHPSHRSHESRLGYPPSLHTPPGHFSPPSHHHGPVVRPPLPPSSRRHNGPSVSLEVGLGPLGGRFTVGR</sequence>
<proteinExistence type="predicted"/>
<organism evidence="3 4">
    <name type="scientific">Trichuris suis</name>
    <name type="common">pig whipworm</name>
    <dbReference type="NCBI Taxonomy" id="68888"/>
    <lineage>
        <taxon>Eukaryota</taxon>
        <taxon>Metazoa</taxon>
        <taxon>Ecdysozoa</taxon>
        <taxon>Nematoda</taxon>
        <taxon>Enoplea</taxon>
        <taxon>Dorylaimia</taxon>
        <taxon>Trichinellida</taxon>
        <taxon>Trichuridae</taxon>
        <taxon>Trichuris</taxon>
    </lineage>
</organism>
<feature type="signal peptide" evidence="2">
    <location>
        <begin position="1"/>
        <end position="22"/>
    </location>
</feature>